<name>A0ABZ1YX84_9NOCA</name>
<feature type="transmembrane region" description="Helical" evidence="3">
    <location>
        <begin position="325"/>
        <end position="349"/>
    </location>
</feature>
<protein>
    <recommendedName>
        <fullName evidence="6">Tetratricopeptide repeat protein</fullName>
    </recommendedName>
</protein>
<dbReference type="EMBL" id="CP109441">
    <property type="protein sequence ID" value="WUV47897.1"/>
    <property type="molecule type" value="Genomic_DNA"/>
</dbReference>
<dbReference type="RefSeq" id="WP_327100951.1">
    <property type="nucleotide sequence ID" value="NZ_CP109149.1"/>
</dbReference>
<evidence type="ECO:0000313" key="4">
    <source>
        <dbReference type="EMBL" id="WUV47897.1"/>
    </source>
</evidence>
<keyword evidence="3" id="KW-0472">Membrane</keyword>
<keyword evidence="3" id="KW-0812">Transmembrane</keyword>
<keyword evidence="5" id="KW-1185">Reference proteome</keyword>
<reference evidence="4" key="1">
    <citation type="submission" date="2022-10" db="EMBL/GenBank/DDBJ databases">
        <title>The complete genomes of actinobacterial strains from the NBC collection.</title>
        <authorList>
            <person name="Joergensen T.S."/>
            <person name="Alvarez Arevalo M."/>
            <person name="Sterndorff E.B."/>
            <person name="Faurdal D."/>
            <person name="Vuksanovic O."/>
            <person name="Mourched A.-S."/>
            <person name="Charusanti P."/>
            <person name="Shaw S."/>
            <person name="Blin K."/>
            <person name="Weber T."/>
        </authorList>
    </citation>
    <scope>NUCLEOTIDE SEQUENCE</scope>
    <source>
        <strain evidence="4">NBC_01482</strain>
    </source>
</reference>
<feature type="transmembrane region" description="Helical" evidence="3">
    <location>
        <begin position="224"/>
        <end position="247"/>
    </location>
</feature>
<dbReference type="SMART" id="SM00028">
    <property type="entry name" value="TPR"/>
    <property type="match status" value="4"/>
</dbReference>
<dbReference type="SUPFAM" id="SSF48452">
    <property type="entry name" value="TPR-like"/>
    <property type="match status" value="2"/>
</dbReference>
<keyword evidence="3" id="KW-1133">Transmembrane helix</keyword>
<dbReference type="InterPro" id="IPR019734">
    <property type="entry name" value="TPR_rpt"/>
</dbReference>
<organism evidence="4 5">
    <name type="scientific">Nocardia vinacea</name>
    <dbReference type="NCBI Taxonomy" id="96468"/>
    <lineage>
        <taxon>Bacteria</taxon>
        <taxon>Bacillati</taxon>
        <taxon>Actinomycetota</taxon>
        <taxon>Actinomycetes</taxon>
        <taxon>Mycobacteriales</taxon>
        <taxon>Nocardiaceae</taxon>
        <taxon>Nocardia</taxon>
    </lineage>
</organism>
<evidence type="ECO:0000313" key="5">
    <source>
        <dbReference type="Proteomes" id="UP001432062"/>
    </source>
</evidence>
<evidence type="ECO:0000256" key="2">
    <source>
        <dbReference type="ARBA" id="ARBA00022803"/>
    </source>
</evidence>
<feature type="transmembrane region" description="Helical" evidence="3">
    <location>
        <begin position="292"/>
        <end position="313"/>
    </location>
</feature>
<sequence length="499" mass="54064">MTGSALGRAEVAVELGRLDEARRIIGEALVEQPDDPVLLERMADIAYRLDQTDEALRYATAAIAADPARIDAYLTAALAYDAYSMRDDAQRHARMATRLAPDNVAALLVLARVIADAATSDKPRAEARDALERATQLAPAHAGTHAHAAETYRRLHDSDAARRHVEAGLAEDPAHAELLQTRARLDFENIATRDKAVATLRGLLGSNPGNAGARRLLAEIMWRALIRLAAWVWFFAAAVVSLSMWIPTGGMRVLTPALFVGVLGAWFGVFRKLSSQLPQGYMRKRLLRRPEALSALAIGLLSSFVVDIGALVFRSDWSAEDVRGGYVVVLVGVVGAALAHLLLFGAWVVRRDGESDRSAGEEFALLSVIIVIGGGLLLVGMLAALRHWARQPAAFGVFVTIVGIVVVTLLLEILLVQALEYRWRMFDAYVGGVLLVAALTALAIWWGLQQTETQTFHSDERTPVPTAPKSPPTVPTFHFTPPPIPTFHFTPSVLPTPAG</sequence>
<gene>
    <name evidence="4" type="ORF">OG563_06650</name>
</gene>
<proteinExistence type="predicted"/>
<keyword evidence="1" id="KW-0677">Repeat</keyword>
<keyword evidence="2" id="KW-0802">TPR repeat</keyword>
<dbReference type="InterPro" id="IPR011990">
    <property type="entry name" value="TPR-like_helical_dom_sf"/>
</dbReference>
<dbReference type="InterPro" id="IPR051012">
    <property type="entry name" value="CellSynth/LPSAsmb/PSIAsmb"/>
</dbReference>
<accession>A0ABZ1YX84</accession>
<evidence type="ECO:0000256" key="1">
    <source>
        <dbReference type="ARBA" id="ARBA00022737"/>
    </source>
</evidence>
<dbReference type="PANTHER" id="PTHR45586">
    <property type="entry name" value="TPR REPEAT-CONTAINING PROTEIN PA4667"/>
    <property type="match status" value="1"/>
</dbReference>
<dbReference type="PANTHER" id="PTHR45586:SF1">
    <property type="entry name" value="LIPOPOLYSACCHARIDE ASSEMBLY PROTEIN B"/>
    <property type="match status" value="1"/>
</dbReference>
<dbReference type="Proteomes" id="UP001432062">
    <property type="component" value="Chromosome"/>
</dbReference>
<dbReference type="Gene3D" id="1.25.40.10">
    <property type="entry name" value="Tetratricopeptide repeat domain"/>
    <property type="match status" value="1"/>
</dbReference>
<evidence type="ECO:0008006" key="6">
    <source>
        <dbReference type="Google" id="ProtNLM"/>
    </source>
</evidence>
<feature type="transmembrane region" description="Helical" evidence="3">
    <location>
        <begin position="428"/>
        <end position="448"/>
    </location>
</feature>
<feature type="transmembrane region" description="Helical" evidence="3">
    <location>
        <begin position="394"/>
        <end position="416"/>
    </location>
</feature>
<feature type="transmembrane region" description="Helical" evidence="3">
    <location>
        <begin position="363"/>
        <end position="388"/>
    </location>
</feature>
<feature type="transmembrane region" description="Helical" evidence="3">
    <location>
        <begin position="253"/>
        <end position="271"/>
    </location>
</feature>
<evidence type="ECO:0000256" key="3">
    <source>
        <dbReference type="SAM" id="Phobius"/>
    </source>
</evidence>